<evidence type="ECO:0000259" key="6">
    <source>
        <dbReference type="PROSITE" id="PS50135"/>
    </source>
</evidence>
<organism evidence="7 8">
    <name type="scientific">Phanerochaete carnosa (strain HHB-10118-sp)</name>
    <name type="common">White-rot fungus</name>
    <name type="synonym">Peniophora carnosa</name>
    <dbReference type="NCBI Taxonomy" id="650164"/>
    <lineage>
        <taxon>Eukaryota</taxon>
        <taxon>Fungi</taxon>
        <taxon>Dikarya</taxon>
        <taxon>Basidiomycota</taxon>
        <taxon>Agaricomycotina</taxon>
        <taxon>Agaricomycetes</taxon>
        <taxon>Polyporales</taxon>
        <taxon>Phanerochaetaceae</taxon>
        <taxon>Phanerochaete</taxon>
    </lineage>
</organism>
<keyword evidence="2 4" id="KW-0863">Zinc-finger</keyword>
<evidence type="ECO:0000256" key="2">
    <source>
        <dbReference type="ARBA" id="ARBA00022771"/>
    </source>
</evidence>
<dbReference type="PANTHER" id="PTHR15090">
    <property type="entry name" value="SEQUESTOSOME 1-RELATED"/>
    <property type="match status" value="1"/>
</dbReference>
<feature type="region of interest" description="Disordered" evidence="5">
    <location>
        <begin position="222"/>
        <end position="242"/>
    </location>
</feature>
<dbReference type="InterPro" id="IPR000433">
    <property type="entry name" value="Znf_ZZ"/>
</dbReference>
<gene>
    <name evidence="7" type="ORF">PHACADRAFT_91720</name>
</gene>
<feature type="non-terminal residue" evidence="7">
    <location>
        <position position="1075"/>
    </location>
</feature>
<dbReference type="Gene3D" id="3.30.60.90">
    <property type="match status" value="4"/>
</dbReference>
<dbReference type="GO" id="GO:0008270">
    <property type="term" value="F:zinc ion binding"/>
    <property type="evidence" value="ECO:0007669"/>
    <property type="project" value="UniProtKB-KW"/>
</dbReference>
<dbReference type="KEGG" id="pco:PHACADRAFT_91720"/>
<evidence type="ECO:0000313" key="7">
    <source>
        <dbReference type="EMBL" id="EKM57408.1"/>
    </source>
</evidence>
<dbReference type="Proteomes" id="UP000008370">
    <property type="component" value="Unassembled WGS sequence"/>
</dbReference>
<dbReference type="SMART" id="SM00291">
    <property type="entry name" value="ZnF_ZZ"/>
    <property type="match status" value="5"/>
</dbReference>
<proteinExistence type="predicted"/>
<dbReference type="RefSeq" id="XP_007395215.1">
    <property type="nucleotide sequence ID" value="XM_007395153.1"/>
</dbReference>
<evidence type="ECO:0000313" key="8">
    <source>
        <dbReference type="Proteomes" id="UP000008370"/>
    </source>
</evidence>
<feature type="domain" description="ZZ-type" evidence="6">
    <location>
        <begin position="77"/>
        <end position="133"/>
    </location>
</feature>
<dbReference type="HOGENOM" id="CLU_287095_0_0_1"/>
<dbReference type="PROSITE" id="PS50135">
    <property type="entry name" value="ZF_ZZ_2"/>
    <property type="match status" value="2"/>
</dbReference>
<accession>K5W0R5</accession>
<evidence type="ECO:0000256" key="4">
    <source>
        <dbReference type="PROSITE-ProRule" id="PRU00228"/>
    </source>
</evidence>
<dbReference type="InterPro" id="IPR043145">
    <property type="entry name" value="Znf_ZZ_sf"/>
</dbReference>
<dbReference type="EMBL" id="JH930471">
    <property type="protein sequence ID" value="EKM57408.1"/>
    <property type="molecule type" value="Genomic_DNA"/>
</dbReference>
<name>K5W0R5_PHACS</name>
<protein>
    <recommendedName>
        <fullName evidence="6">ZZ-type domain-containing protein</fullName>
    </recommendedName>
</protein>
<evidence type="ECO:0000256" key="5">
    <source>
        <dbReference type="SAM" id="MobiDB-lite"/>
    </source>
</evidence>
<evidence type="ECO:0000256" key="3">
    <source>
        <dbReference type="ARBA" id="ARBA00022833"/>
    </source>
</evidence>
<dbReference type="OrthoDB" id="3350428at2759"/>
<keyword evidence="1" id="KW-0479">Metal-binding</keyword>
<dbReference type="Pfam" id="PF00569">
    <property type="entry name" value="ZZ"/>
    <property type="match status" value="2"/>
</dbReference>
<dbReference type="AlphaFoldDB" id="K5W0R5"/>
<keyword evidence="8" id="KW-1185">Reference proteome</keyword>
<dbReference type="InterPro" id="IPR052260">
    <property type="entry name" value="Autophagy_Rcpt_SigReg"/>
</dbReference>
<sequence>AYQGVEHQGITCRGCEKPIFGVRHKCIECTDFDLCQDCISVVSIRFQHEYVHTFLPIEYPWDHRPFRDASVASYNIHPDVQCDGCGHSPVIGVRHKCLSCDDFNLCSACFDTFEKRSAHHVSHDFFPIRSAGEEAKFLVARRNAQTPSAFPGDHNVFLPQRNVTICASYDKASRYSSRACNRCNRLPVRHCCVDCSDYGLCTACVSNPQVRMSHNPRHHFTPLEPSTARLESGPNISSQHGDIESETKCGGCQRRGFRIRHHCLECPDLFLCQLCISSVRRRSEHGIRHRFLPIEYPWDVGAFEVVCAMLNAPRCRGCGVKTLSGWHKCLSCPDFALCSWCLSDPDMRLEHNLEHSFFPYAPCSGGGATNYKARRQQFAAYKNLRARWLVRVSSTSSDRVKRESLRCTRVFFKLAETSVCFSCDHIPWTRTTPLVTVPELIDQRIKITNEVELFNSNKRINQHNRNIIWGSIQMAASGIVPTRHLFRSKCSGPGEIHTLTPPTPSAIPLQCIHIGQGTIPNTLADIPCDLLPVDDLLAKLNNILGTSHTPLGDPDLYGCLKYALGTSYDFGEVYGTLRSEWSDWQWLGISTEAFSRMKRRRDQVQQRRDNAVRGHSIQNSRIPPRRVWDLYSNRVLPFHIIPWADYRDYDCMPGDLWTVSHSWVSEQEREYIMTPINGYRWPVPLPRGTSLDHIRIELLNMGAVYVWVDVLCLWQEGIKDDDEARLEEWKLDIPTIGHIYQAEPRHRPCITYFNGLGLPFDPSPAVLRSDRHWMNRVWTMQETLRSWLPGGLTATPHLDSPKFFSRLEDLLLSLQVSDAIRSMRNRHCTTELDRIAGLAYFLGCKTLPLYDRSASLESAWTLLIKHMRGWQRTDLFVQHESDVPFGLFISWAGFLGLTSRPALNIWTDLELVDPLDVHTNDPGEYHHATYATSSCYILSSPDDSDMLQSQGSGPQALQLHFRNHANPVTVQASAIRTHGCVVPNVLYHLLGVRNSDEFWVVAEVVGERDLRGKKALEVIKWGVIQMGEDASEKFGKLGLVSKDTIVVYLSSEEALARSKHVDEYMEAYTKAKNKS</sequence>
<dbReference type="CDD" id="cd02249">
    <property type="entry name" value="ZZ"/>
    <property type="match status" value="1"/>
</dbReference>
<keyword evidence="3" id="KW-0862">Zinc</keyword>
<feature type="domain" description="ZZ-type" evidence="6">
    <location>
        <begin position="7"/>
        <end position="62"/>
    </location>
</feature>
<dbReference type="SUPFAM" id="SSF57850">
    <property type="entry name" value="RING/U-box"/>
    <property type="match status" value="5"/>
</dbReference>
<evidence type="ECO:0000256" key="1">
    <source>
        <dbReference type="ARBA" id="ARBA00022723"/>
    </source>
</evidence>
<dbReference type="GeneID" id="18920748"/>
<reference evidence="7 8" key="1">
    <citation type="journal article" date="2012" name="BMC Genomics">
        <title>Comparative genomics of the white-rot fungi, Phanerochaete carnosa and P. chrysosporium, to elucidate the genetic basis of the distinct wood types they colonize.</title>
        <authorList>
            <person name="Suzuki H."/>
            <person name="MacDonald J."/>
            <person name="Syed K."/>
            <person name="Salamov A."/>
            <person name="Hori C."/>
            <person name="Aerts A."/>
            <person name="Henrissat B."/>
            <person name="Wiebenga A."/>
            <person name="vanKuyk P.A."/>
            <person name="Barry K."/>
            <person name="Lindquist E."/>
            <person name="LaButti K."/>
            <person name="Lapidus A."/>
            <person name="Lucas S."/>
            <person name="Coutinho P."/>
            <person name="Gong Y."/>
            <person name="Samejima M."/>
            <person name="Mahadevan R."/>
            <person name="Abou-Zaid M."/>
            <person name="de Vries R.P."/>
            <person name="Igarashi K."/>
            <person name="Yadav J.S."/>
            <person name="Grigoriev I.V."/>
            <person name="Master E.R."/>
        </authorList>
    </citation>
    <scope>NUCLEOTIDE SEQUENCE [LARGE SCALE GENOMIC DNA]</scope>
    <source>
        <strain evidence="7 8">HHB-10118-sp</strain>
    </source>
</reference>
<dbReference type="STRING" id="650164.K5W0R5"/>
<dbReference type="InParanoid" id="K5W0R5"/>